<dbReference type="CDD" id="cd00487">
    <property type="entry name" value="Pep_deformylase"/>
    <property type="match status" value="1"/>
</dbReference>
<accession>A0A0R2LU62</accession>
<keyword evidence="2" id="KW-0378">Hydrolase</keyword>
<keyword evidence="2" id="KW-0479">Metal-binding</keyword>
<dbReference type="InterPro" id="IPR036821">
    <property type="entry name" value="Peptide_deformylase_sf"/>
</dbReference>
<dbReference type="GO" id="GO:0006412">
    <property type="term" value="P:translation"/>
    <property type="evidence" value="ECO:0007669"/>
    <property type="project" value="UniProtKB-UniRule"/>
</dbReference>
<comment type="cofactor">
    <cofactor evidence="2">
        <name>Fe(2+)</name>
        <dbReference type="ChEBI" id="CHEBI:29033"/>
    </cofactor>
    <text evidence="2">Binds 1 Fe(2+) ion.</text>
</comment>
<feature type="binding site" evidence="2">
    <location>
        <position position="130"/>
    </location>
    <ligand>
        <name>Fe cation</name>
        <dbReference type="ChEBI" id="CHEBI:24875"/>
    </ligand>
</feature>
<dbReference type="Pfam" id="PF01327">
    <property type="entry name" value="Pep_deformylase"/>
    <property type="match status" value="1"/>
</dbReference>
<proteinExistence type="inferred from homology"/>
<feature type="binding site" evidence="2">
    <location>
        <position position="126"/>
    </location>
    <ligand>
        <name>Fe cation</name>
        <dbReference type="ChEBI" id="CHEBI:24875"/>
    </ligand>
</feature>
<evidence type="ECO:0000313" key="3">
    <source>
        <dbReference type="EMBL" id="KRO04759.1"/>
    </source>
</evidence>
<keyword evidence="4" id="KW-1185">Reference proteome</keyword>
<organism evidence="3 4">
    <name type="scientific">Levilactobacillus paucivorans</name>
    <dbReference type="NCBI Taxonomy" id="616990"/>
    <lineage>
        <taxon>Bacteria</taxon>
        <taxon>Bacillati</taxon>
        <taxon>Bacillota</taxon>
        <taxon>Bacilli</taxon>
        <taxon>Lactobacillales</taxon>
        <taxon>Lactobacillaceae</taxon>
        <taxon>Levilactobacillus</taxon>
    </lineage>
</organism>
<dbReference type="PATRIC" id="fig|616990.3.peg.857"/>
<dbReference type="PANTHER" id="PTHR10458">
    <property type="entry name" value="PEPTIDE DEFORMYLASE"/>
    <property type="match status" value="1"/>
</dbReference>
<dbReference type="Proteomes" id="UP000051906">
    <property type="component" value="Unassembled WGS sequence"/>
</dbReference>
<dbReference type="EC" id="3.5.1.88" evidence="2"/>
<dbReference type="STRING" id="616990.IV54_GL000784"/>
<evidence type="ECO:0000256" key="1">
    <source>
        <dbReference type="ARBA" id="ARBA00010759"/>
    </source>
</evidence>
<dbReference type="PRINTS" id="PR01576">
    <property type="entry name" value="PDEFORMYLASE"/>
</dbReference>
<dbReference type="SUPFAM" id="SSF56420">
    <property type="entry name" value="Peptide deformylase"/>
    <property type="match status" value="1"/>
</dbReference>
<gene>
    <name evidence="2" type="primary">def</name>
    <name evidence="3" type="ORF">IV54_GL000784</name>
</gene>
<dbReference type="EMBL" id="JQCA01000024">
    <property type="protein sequence ID" value="KRO04759.1"/>
    <property type="molecule type" value="Genomic_DNA"/>
</dbReference>
<reference evidence="3 4" key="1">
    <citation type="journal article" date="2015" name="Genome Announc.">
        <title>Expanding the biotechnology potential of lactobacilli through comparative genomics of 213 strains and associated genera.</title>
        <authorList>
            <person name="Sun Z."/>
            <person name="Harris H.M."/>
            <person name="McCann A."/>
            <person name="Guo C."/>
            <person name="Argimon S."/>
            <person name="Zhang W."/>
            <person name="Yang X."/>
            <person name="Jeffery I.B."/>
            <person name="Cooney J.C."/>
            <person name="Kagawa T.F."/>
            <person name="Liu W."/>
            <person name="Song Y."/>
            <person name="Salvetti E."/>
            <person name="Wrobel A."/>
            <person name="Rasinkangas P."/>
            <person name="Parkhill J."/>
            <person name="Rea M.C."/>
            <person name="O'Sullivan O."/>
            <person name="Ritari J."/>
            <person name="Douillard F.P."/>
            <person name="Paul Ross R."/>
            <person name="Yang R."/>
            <person name="Briner A.E."/>
            <person name="Felis G.E."/>
            <person name="de Vos W.M."/>
            <person name="Barrangou R."/>
            <person name="Klaenhammer T.R."/>
            <person name="Caufield P.W."/>
            <person name="Cui Y."/>
            <person name="Zhang H."/>
            <person name="O'Toole P.W."/>
        </authorList>
    </citation>
    <scope>NUCLEOTIDE SEQUENCE [LARGE SCALE GENOMIC DNA]</scope>
    <source>
        <strain evidence="3 4">DSM 22467</strain>
    </source>
</reference>
<protein>
    <recommendedName>
        <fullName evidence="2">Peptide deformylase</fullName>
        <shortName evidence="2">PDF</shortName>
        <ecNumber evidence="2">3.5.1.88</ecNumber>
    </recommendedName>
    <alternativeName>
        <fullName evidence="2">Polypeptide deformylase</fullName>
    </alternativeName>
</protein>
<dbReference type="PANTHER" id="PTHR10458:SF22">
    <property type="entry name" value="PEPTIDE DEFORMYLASE"/>
    <property type="match status" value="1"/>
</dbReference>
<comment type="caution">
    <text evidence="3">The sequence shown here is derived from an EMBL/GenBank/DDBJ whole genome shotgun (WGS) entry which is preliminary data.</text>
</comment>
<sequence length="136" mass="14942">MIRNLVHDPARLQTQSTPATELDGQVVTDLLDTLKAHSVNGIGMAANMIGVNKRIIVINLGMIPIAMLNPQIVKISGEFKTEEGCLSLKGTRPTTRYKAITVRFMDQNFKPHEQVFAGLVAQAIQHEVDHCNGILI</sequence>
<dbReference type="GO" id="GO:0042586">
    <property type="term" value="F:peptide deformylase activity"/>
    <property type="evidence" value="ECO:0007669"/>
    <property type="project" value="UniProtKB-UniRule"/>
</dbReference>
<dbReference type="Gene3D" id="3.90.45.10">
    <property type="entry name" value="Peptide deformylase"/>
    <property type="match status" value="1"/>
</dbReference>
<dbReference type="PIRSF" id="PIRSF004749">
    <property type="entry name" value="Pep_def"/>
    <property type="match status" value="1"/>
</dbReference>
<dbReference type="RefSeq" id="WP_057877635.1">
    <property type="nucleotide sequence ID" value="NZ_JQCA01000024.1"/>
</dbReference>
<evidence type="ECO:0000256" key="2">
    <source>
        <dbReference type="HAMAP-Rule" id="MF_00163"/>
    </source>
</evidence>
<dbReference type="OrthoDB" id="9784988at2"/>
<dbReference type="GO" id="GO:0046872">
    <property type="term" value="F:metal ion binding"/>
    <property type="evidence" value="ECO:0007669"/>
    <property type="project" value="UniProtKB-KW"/>
</dbReference>
<comment type="function">
    <text evidence="2">Removes the formyl group from the N-terminal Met of newly synthesized proteins. Requires at least a dipeptide for an efficient rate of reaction. N-terminal L-methionine is a prerequisite for activity but the enzyme has broad specificity at other positions.</text>
</comment>
<dbReference type="NCBIfam" id="NF006670">
    <property type="entry name" value="PRK09218.1"/>
    <property type="match status" value="1"/>
</dbReference>
<feature type="active site" evidence="2">
    <location>
        <position position="127"/>
    </location>
</feature>
<feature type="binding site" evidence="2">
    <location>
        <position position="85"/>
    </location>
    <ligand>
        <name>Fe cation</name>
        <dbReference type="ChEBI" id="CHEBI:24875"/>
    </ligand>
</feature>
<keyword evidence="2" id="KW-0408">Iron</keyword>
<name>A0A0R2LU62_9LACO</name>
<dbReference type="HAMAP" id="MF_00163">
    <property type="entry name" value="Pep_deformylase"/>
    <property type="match status" value="1"/>
</dbReference>
<comment type="similarity">
    <text evidence="1 2">Belongs to the polypeptide deformylase family.</text>
</comment>
<dbReference type="AlphaFoldDB" id="A0A0R2LU62"/>
<dbReference type="InterPro" id="IPR023635">
    <property type="entry name" value="Peptide_deformylase"/>
</dbReference>
<comment type="catalytic activity">
    <reaction evidence="2">
        <text>N-terminal N-formyl-L-methionyl-[peptide] + H2O = N-terminal L-methionyl-[peptide] + formate</text>
        <dbReference type="Rhea" id="RHEA:24420"/>
        <dbReference type="Rhea" id="RHEA-COMP:10639"/>
        <dbReference type="Rhea" id="RHEA-COMP:10640"/>
        <dbReference type="ChEBI" id="CHEBI:15377"/>
        <dbReference type="ChEBI" id="CHEBI:15740"/>
        <dbReference type="ChEBI" id="CHEBI:49298"/>
        <dbReference type="ChEBI" id="CHEBI:64731"/>
        <dbReference type="EC" id="3.5.1.88"/>
    </reaction>
</comment>
<evidence type="ECO:0000313" key="4">
    <source>
        <dbReference type="Proteomes" id="UP000051906"/>
    </source>
</evidence>
<keyword evidence="2" id="KW-0648">Protein biosynthesis</keyword>